<proteinExistence type="inferred from homology"/>
<feature type="domain" description="NAF" evidence="16">
    <location>
        <begin position="301"/>
        <end position="325"/>
    </location>
</feature>
<evidence type="ECO:0000256" key="14">
    <source>
        <dbReference type="SAM" id="Phobius"/>
    </source>
</evidence>
<dbReference type="PANTHER" id="PTHR43895">
    <property type="entry name" value="CALCIUM/CALMODULIN-DEPENDENT PROTEIN KINASE KINASE-RELATED"/>
    <property type="match status" value="1"/>
</dbReference>
<comment type="similarity">
    <text evidence="2">Belongs to the protein kinase superfamily. CAMK Ser/Thr protein kinase family. SNF1 subfamily.</text>
</comment>
<dbReference type="InterPro" id="IPR004041">
    <property type="entry name" value="NAF_dom"/>
</dbReference>
<evidence type="ECO:0000259" key="15">
    <source>
        <dbReference type="PROSITE" id="PS50011"/>
    </source>
</evidence>
<keyword evidence="9" id="KW-0464">Manganese</keyword>
<dbReference type="GO" id="GO:0106310">
    <property type="term" value="F:protein serine kinase activity"/>
    <property type="evidence" value="ECO:0007669"/>
    <property type="project" value="RHEA"/>
</dbReference>
<dbReference type="PROSITE" id="PS00107">
    <property type="entry name" value="PROTEIN_KINASE_ATP"/>
    <property type="match status" value="1"/>
</dbReference>
<evidence type="ECO:0000259" key="16">
    <source>
        <dbReference type="PROSITE" id="PS50816"/>
    </source>
</evidence>
<keyword evidence="4 13" id="KW-0723">Serine/threonine-protein kinase</keyword>
<dbReference type="GO" id="GO:0007165">
    <property type="term" value="P:signal transduction"/>
    <property type="evidence" value="ECO:0000318"/>
    <property type="project" value="GO_Central"/>
</dbReference>
<dbReference type="PROSITE" id="PS50011">
    <property type="entry name" value="PROTEIN_KINASE_DOM"/>
    <property type="match status" value="1"/>
</dbReference>
<evidence type="ECO:0000256" key="5">
    <source>
        <dbReference type="ARBA" id="ARBA00022679"/>
    </source>
</evidence>
<dbReference type="FunFam" id="3.30.310.80:FF:000005">
    <property type="entry name" value="Non-specific serine/threonine protein kinase"/>
    <property type="match status" value="1"/>
</dbReference>
<dbReference type="PhylomeDB" id="A0A022PWD9"/>
<feature type="binding site" evidence="12">
    <location>
        <position position="41"/>
    </location>
    <ligand>
        <name>ATP</name>
        <dbReference type="ChEBI" id="CHEBI:30616"/>
    </ligand>
</feature>
<dbReference type="OMA" id="KIMENTW"/>
<dbReference type="GO" id="GO:0005524">
    <property type="term" value="F:ATP binding"/>
    <property type="evidence" value="ECO:0007669"/>
    <property type="project" value="UniProtKB-UniRule"/>
</dbReference>
<dbReference type="InterPro" id="IPR000719">
    <property type="entry name" value="Prot_kinase_dom"/>
</dbReference>
<dbReference type="FunFam" id="3.30.200.20:FF:000096">
    <property type="entry name" value="Non-specific serine/threonine protein kinase"/>
    <property type="match status" value="1"/>
</dbReference>
<evidence type="ECO:0000256" key="1">
    <source>
        <dbReference type="ARBA" id="ARBA00001936"/>
    </source>
</evidence>
<evidence type="ECO:0000256" key="6">
    <source>
        <dbReference type="ARBA" id="ARBA00022741"/>
    </source>
</evidence>
<evidence type="ECO:0000256" key="10">
    <source>
        <dbReference type="ARBA" id="ARBA00047899"/>
    </source>
</evidence>
<dbReference type="CDD" id="cd14663">
    <property type="entry name" value="STKc_SnRK3"/>
    <property type="match status" value="1"/>
</dbReference>
<dbReference type="STRING" id="4155.A0A022PWD9"/>
<dbReference type="InterPro" id="IPR008271">
    <property type="entry name" value="Ser/Thr_kinase_AS"/>
</dbReference>
<comment type="cofactor">
    <cofactor evidence="1">
        <name>Mn(2+)</name>
        <dbReference type="ChEBI" id="CHEBI:29035"/>
    </cofactor>
</comment>
<protein>
    <recommendedName>
        <fullName evidence="3">non-specific serine/threonine protein kinase</fullName>
        <ecNumber evidence="3">2.7.11.1</ecNumber>
    </recommendedName>
</protein>
<comment type="catalytic activity">
    <reaction evidence="10">
        <text>L-threonyl-[protein] + ATP = O-phospho-L-threonyl-[protein] + ADP + H(+)</text>
        <dbReference type="Rhea" id="RHEA:46608"/>
        <dbReference type="Rhea" id="RHEA-COMP:11060"/>
        <dbReference type="Rhea" id="RHEA-COMP:11605"/>
        <dbReference type="ChEBI" id="CHEBI:15378"/>
        <dbReference type="ChEBI" id="CHEBI:30013"/>
        <dbReference type="ChEBI" id="CHEBI:30616"/>
        <dbReference type="ChEBI" id="CHEBI:61977"/>
        <dbReference type="ChEBI" id="CHEBI:456216"/>
        <dbReference type="EC" id="2.7.11.1"/>
    </reaction>
</comment>
<dbReference type="PANTHER" id="PTHR43895:SF28">
    <property type="entry name" value="CBL-INTERACTING SERINE_THREONINE-PROTEIN KINASE 15"/>
    <property type="match status" value="1"/>
</dbReference>
<evidence type="ECO:0000256" key="8">
    <source>
        <dbReference type="ARBA" id="ARBA00022840"/>
    </source>
</evidence>
<feature type="transmembrane region" description="Helical" evidence="14">
    <location>
        <begin position="193"/>
        <end position="212"/>
    </location>
</feature>
<dbReference type="CDD" id="cd12195">
    <property type="entry name" value="CIPK_C"/>
    <property type="match status" value="1"/>
</dbReference>
<dbReference type="InterPro" id="IPR018451">
    <property type="entry name" value="NAF/FISL_domain"/>
</dbReference>
<sequence>METKEKVLMQKYEVGRLLGQGTFGKVYYGRNLKTGEGVALKVIDKEKVVKVGLIDQTKREISVMSLIKHQNVVNLHEVMATKTKIYFVMEYAKGGELFHKVAKGRLKEDVARKYFQQLISAISFCHARGVYHRDLKPENLLLDEYGVLKVSDFGLSAFSESKRQDGLLHTTCGTPAYVAPEVISRRGYDGAKADIWSCGVILFVLLAGYLPFHDSNLMEMYRKISRGEYKCPNWFPPEVKRLLSRILDPNPKSRISIARIMENPWFRKGLNTSKKVGVLDVEKLPEPSEVVNVVETKMELAKPSNLNAFDIISLSAGFDLSGLFVSNDEKDEFQFTSVKSPCTILSKFEEIGANVGLKMTKKDRGSLRLEGSNEGKNGNLSIDIEIFEIGPVFHLVEVKKCSGDSIDYRCLMRRDIKPKIGEIVWAWQGEQQLSN</sequence>
<dbReference type="InterPro" id="IPR017441">
    <property type="entry name" value="Protein_kinase_ATP_BS"/>
</dbReference>
<dbReference type="PROSITE" id="PS00108">
    <property type="entry name" value="PROTEIN_KINASE_ST"/>
    <property type="match status" value="1"/>
</dbReference>
<dbReference type="SUPFAM" id="SSF56112">
    <property type="entry name" value="Protein kinase-like (PK-like)"/>
    <property type="match status" value="1"/>
</dbReference>
<evidence type="ECO:0000313" key="18">
    <source>
        <dbReference type="Proteomes" id="UP000030748"/>
    </source>
</evidence>
<keyword evidence="6 12" id="KW-0547">Nucleotide-binding</keyword>
<dbReference type="EC" id="2.7.11.1" evidence="3"/>
<dbReference type="eggNOG" id="KOG0583">
    <property type="taxonomic scope" value="Eukaryota"/>
</dbReference>
<dbReference type="Gene3D" id="3.30.310.80">
    <property type="entry name" value="Kinase associated domain 1, KA1"/>
    <property type="match status" value="1"/>
</dbReference>
<comment type="catalytic activity">
    <reaction evidence="11">
        <text>L-seryl-[protein] + ATP = O-phospho-L-seryl-[protein] + ADP + H(+)</text>
        <dbReference type="Rhea" id="RHEA:17989"/>
        <dbReference type="Rhea" id="RHEA-COMP:9863"/>
        <dbReference type="Rhea" id="RHEA-COMP:11604"/>
        <dbReference type="ChEBI" id="CHEBI:15378"/>
        <dbReference type="ChEBI" id="CHEBI:29999"/>
        <dbReference type="ChEBI" id="CHEBI:30616"/>
        <dbReference type="ChEBI" id="CHEBI:83421"/>
        <dbReference type="ChEBI" id="CHEBI:456216"/>
        <dbReference type="EC" id="2.7.11.1"/>
    </reaction>
</comment>
<dbReference type="FunFam" id="1.10.510.10:FF:000653">
    <property type="entry name" value="Non-specific serine/threonine protein kinase"/>
    <property type="match status" value="1"/>
</dbReference>
<keyword evidence="8 12" id="KW-0067">ATP-binding</keyword>
<dbReference type="Proteomes" id="UP000030748">
    <property type="component" value="Unassembled WGS sequence"/>
</dbReference>
<evidence type="ECO:0000256" key="9">
    <source>
        <dbReference type="ARBA" id="ARBA00023211"/>
    </source>
</evidence>
<evidence type="ECO:0000256" key="12">
    <source>
        <dbReference type="PROSITE-ProRule" id="PRU10141"/>
    </source>
</evidence>
<dbReference type="AlphaFoldDB" id="A0A022PWD9"/>
<feature type="domain" description="Protein kinase" evidence="15">
    <location>
        <begin position="12"/>
        <end position="266"/>
    </location>
</feature>
<keyword evidence="18" id="KW-1185">Reference proteome</keyword>
<keyword evidence="14" id="KW-0472">Membrane</keyword>
<evidence type="ECO:0000256" key="13">
    <source>
        <dbReference type="RuleBase" id="RU000304"/>
    </source>
</evidence>
<dbReference type="Pfam" id="PF03822">
    <property type="entry name" value="NAF"/>
    <property type="match status" value="1"/>
</dbReference>
<keyword evidence="7" id="KW-0418">Kinase</keyword>
<keyword evidence="14" id="KW-0812">Transmembrane</keyword>
<keyword evidence="14" id="KW-1133">Transmembrane helix</keyword>
<gene>
    <name evidence="17" type="ORF">MIMGU_mgv1a006672mg</name>
</gene>
<evidence type="ECO:0000256" key="3">
    <source>
        <dbReference type="ARBA" id="ARBA00012513"/>
    </source>
</evidence>
<dbReference type="InterPro" id="IPR011009">
    <property type="entry name" value="Kinase-like_dom_sf"/>
</dbReference>
<dbReference type="KEGG" id="egt:105977598"/>
<dbReference type="GO" id="GO:0004674">
    <property type="term" value="F:protein serine/threonine kinase activity"/>
    <property type="evidence" value="ECO:0000318"/>
    <property type="project" value="GO_Central"/>
</dbReference>
<dbReference type="PROSITE" id="PS50816">
    <property type="entry name" value="NAF"/>
    <property type="match status" value="1"/>
</dbReference>
<organism evidence="17 18">
    <name type="scientific">Erythranthe guttata</name>
    <name type="common">Yellow monkey flower</name>
    <name type="synonym">Mimulus guttatus</name>
    <dbReference type="NCBI Taxonomy" id="4155"/>
    <lineage>
        <taxon>Eukaryota</taxon>
        <taxon>Viridiplantae</taxon>
        <taxon>Streptophyta</taxon>
        <taxon>Embryophyta</taxon>
        <taxon>Tracheophyta</taxon>
        <taxon>Spermatophyta</taxon>
        <taxon>Magnoliopsida</taxon>
        <taxon>eudicotyledons</taxon>
        <taxon>Gunneridae</taxon>
        <taxon>Pentapetalae</taxon>
        <taxon>asterids</taxon>
        <taxon>lamiids</taxon>
        <taxon>Lamiales</taxon>
        <taxon>Phrymaceae</taxon>
        <taxon>Erythranthe</taxon>
    </lineage>
</organism>
<dbReference type="Gene3D" id="1.10.510.10">
    <property type="entry name" value="Transferase(Phosphotransferase) domain 1"/>
    <property type="match status" value="1"/>
</dbReference>
<evidence type="ECO:0000256" key="4">
    <source>
        <dbReference type="ARBA" id="ARBA00022527"/>
    </source>
</evidence>
<evidence type="ECO:0000313" key="17">
    <source>
        <dbReference type="EMBL" id="EYU20111.1"/>
    </source>
</evidence>
<evidence type="ECO:0000256" key="2">
    <source>
        <dbReference type="ARBA" id="ARBA00006234"/>
    </source>
</evidence>
<evidence type="ECO:0000256" key="11">
    <source>
        <dbReference type="ARBA" id="ARBA00048679"/>
    </source>
</evidence>
<dbReference type="Pfam" id="PF00069">
    <property type="entry name" value="Pkinase"/>
    <property type="match status" value="1"/>
</dbReference>
<reference evidence="17 18" key="1">
    <citation type="journal article" date="2013" name="Proc. Natl. Acad. Sci. U.S.A.">
        <title>Fine-scale variation in meiotic recombination in Mimulus inferred from population shotgun sequencing.</title>
        <authorList>
            <person name="Hellsten U."/>
            <person name="Wright K.M."/>
            <person name="Jenkins J."/>
            <person name="Shu S."/>
            <person name="Yuan Y."/>
            <person name="Wessler S.R."/>
            <person name="Schmutz J."/>
            <person name="Willis J.H."/>
            <person name="Rokhsar D.S."/>
        </authorList>
    </citation>
    <scope>NUCLEOTIDE SEQUENCE [LARGE SCALE GENOMIC DNA]</scope>
    <source>
        <strain evidence="18">cv. DUN x IM62</strain>
    </source>
</reference>
<dbReference type="EMBL" id="KI632289">
    <property type="protein sequence ID" value="EYU20111.1"/>
    <property type="molecule type" value="Genomic_DNA"/>
</dbReference>
<name>A0A022PWD9_ERYGU</name>
<dbReference type="OrthoDB" id="193931at2759"/>
<evidence type="ECO:0000256" key="7">
    <source>
        <dbReference type="ARBA" id="ARBA00022777"/>
    </source>
</evidence>
<accession>A0A022PWD9</accession>
<dbReference type="SMART" id="SM00220">
    <property type="entry name" value="S_TKc"/>
    <property type="match status" value="1"/>
</dbReference>
<keyword evidence="5" id="KW-0808">Transferase</keyword>